<dbReference type="AlphaFoldDB" id="A0A0C2D9E3"/>
<evidence type="ECO:0000256" key="1">
    <source>
        <dbReference type="SAM" id="MobiDB-lite"/>
    </source>
</evidence>
<protein>
    <recommendedName>
        <fullName evidence="4">Chitin-binding type-2 domain-containing protein</fullName>
    </recommendedName>
</protein>
<dbReference type="Proteomes" id="UP000054047">
    <property type="component" value="Unassembled WGS sequence"/>
</dbReference>
<sequence length="111" mass="11572">MSIIPCVQRKEGLLRLSRELYAWTSSPSTSSFCCATTGSDCCATTTSTSHATSGSCCSSTDSDTCPSSLVFNEKKGYCDYPENCSAAAPPQAAPPQPAPPVYAPPAPSYAF</sequence>
<feature type="region of interest" description="Disordered" evidence="1">
    <location>
        <begin position="88"/>
        <end position="111"/>
    </location>
</feature>
<organism evidence="2 3">
    <name type="scientific">Ancylostoma duodenale</name>
    <dbReference type="NCBI Taxonomy" id="51022"/>
    <lineage>
        <taxon>Eukaryota</taxon>
        <taxon>Metazoa</taxon>
        <taxon>Ecdysozoa</taxon>
        <taxon>Nematoda</taxon>
        <taxon>Chromadorea</taxon>
        <taxon>Rhabditida</taxon>
        <taxon>Rhabditina</taxon>
        <taxon>Rhabditomorpha</taxon>
        <taxon>Strongyloidea</taxon>
        <taxon>Ancylostomatidae</taxon>
        <taxon>Ancylostomatinae</taxon>
        <taxon>Ancylostoma</taxon>
    </lineage>
</organism>
<feature type="compositionally biased region" description="Pro residues" evidence="1">
    <location>
        <begin position="91"/>
        <end position="111"/>
    </location>
</feature>
<evidence type="ECO:0000313" key="2">
    <source>
        <dbReference type="EMBL" id="KIH58832.1"/>
    </source>
</evidence>
<reference evidence="2 3" key="1">
    <citation type="submission" date="2013-12" db="EMBL/GenBank/DDBJ databases">
        <title>Draft genome of the parsitic nematode Ancylostoma duodenale.</title>
        <authorList>
            <person name="Mitreva M."/>
        </authorList>
    </citation>
    <scope>NUCLEOTIDE SEQUENCE [LARGE SCALE GENOMIC DNA]</scope>
    <source>
        <strain evidence="2 3">Zhejiang</strain>
    </source>
</reference>
<keyword evidence="3" id="KW-1185">Reference proteome</keyword>
<evidence type="ECO:0008006" key="4">
    <source>
        <dbReference type="Google" id="ProtNLM"/>
    </source>
</evidence>
<dbReference type="EMBL" id="KN732656">
    <property type="protein sequence ID" value="KIH58832.1"/>
    <property type="molecule type" value="Genomic_DNA"/>
</dbReference>
<evidence type="ECO:0000313" key="3">
    <source>
        <dbReference type="Proteomes" id="UP000054047"/>
    </source>
</evidence>
<name>A0A0C2D9E3_9BILA</name>
<accession>A0A0C2D9E3</accession>
<gene>
    <name evidence="2" type="ORF">ANCDUO_10949</name>
</gene>
<proteinExistence type="predicted"/>